<organism evidence="2 3">
    <name type="scientific">Actinoallomurus liliacearum</name>
    <dbReference type="NCBI Taxonomy" id="1080073"/>
    <lineage>
        <taxon>Bacteria</taxon>
        <taxon>Bacillati</taxon>
        <taxon>Actinomycetota</taxon>
        <taxon>Actinomycetes</taxon>
        <taxon>Streptosporangiales</taxon>
        <taxon>Thermomonosporaceae</taxon>
        <taxon>Actinoallomurus</taxon>
    </lineage>
</organism>
<dbReference type="Proteomes" id="UP001500212">
    <property type="component" value="Unassembled WGS sequence"/>
</dbReference>
<protein>
    <submittedName>
        <fullName evidence="2">Uncharacterized protein</fullName>
    </submittedName>
</protein>
<keyword evidence="3" id="KW-1185">Reference proteome</keyword>
<name>A0ABP8TCS3_9ACTN</name>
<evidence type="ECO:0000256" key="1">
    <source>
        <dbReference type="SAM" id="MobiDB-lite"/>
    </source>
</evidence>
<evidence type="ECO:0000313" key="2">
    <source>
        <dbReference type="EMBL" id="GAA4602828.1"/>
    </source>
</evidence>
<comment type="caution">
    <text evidence="2">The sequence shown here is derived from an EMBL/GenBank/DDBJ whole genome shotgun (WGS) entry which is preliminary data.</text>
</comment>
<reference evidence="3" key="1">
    <citation type="journal article" date="2019" name="Int. J. Syst. Evol. Microbiol.">
        <title>The Global Catalogue of Microorganisms (GCM) 10K type strain sequencing project: providing services to taxonomists for standard genome sequencing and annotation.</title>
        <authorList>
            <consortium name="The Broad Institute Genomics Platform"/>
            <consortium name="The Broad Institute Genome Sequencing Center for Infectious Disease"/>
            <person name="Wu L."/>
            <person name="Ma J."/>
        </authorList>
    </citation>
    <scope>NUCLEOTIDE SEQUENCE [LARGE SCALE GENOMIC DNA]</scope>
    <source>
        <strain evidence="3">JCM 17938</strain>
    </source>
</reference>
<sequence>MLLCKCHRFGGQHGKLDRKLRRQSGAVRAHPGREQLPGGRLDEARATLPPSLPESDQLDRPAGEVHGQIRQQIERRVQQRHVQRGRHRVGETFAAVQVGAPFQVGRDRRSGQRAHVHTPPHSGLRQEPGRRGRTRRQQK</sequence>
<feature type="region of interest" description="Disordered" evidence="1">
    <location>
        <begin position="17"/>
        <end position="66"/>
    </location>
</feature>
<evidence type="ECO:0000313" key="3">
    <source>
        <dbReference type="Proteomes" id="UP001500212"/>
    </source>
</evidence>
<accession>A0ABP8TCS3</accession>
<proteinExistence type="predicted"/>
<feature type="region of interest" description="Disordered" evidence="1">
    <location>
        <begin position="100"/>
        <end position="139"/>
    </location>
</feature>
<gene>
    <name evidence="2" type="ORF">GCM10023195_09020</name>
</gene>
<dbReference type="EMBL" id="BAABHJ010000002">
    <property type="protein sequence ID" value="GAA4602828.1"/>
    <property type="molecule type" value="Genomic_DNA"/>
</dbReference>